<evidence type="ECO:0000313" key="2">
    <source>
        <dbReference type="EMBL" id="MBZ5709634.1"/>
    </source>
</evidence>
<gene>
    <name evidence="2" type="ORF">K7C98_10205</name>
</gene>
<sequence length="362" mass="38042">MRPLHRPFLSALALACACTPRETDTLGFGTPTITTAPSATTEGSSTSSGGSSTRGVESTSTSAASSSSSSSGPLLDMPMPDFGPQHPIGCQGKIDFLFSINASGTMQHHQDQLIAAFPDFIEAIETQFPNFDVHILVAEDGYWGIDDCSLCTTSCDPQGTPPLCSAMLDACDTKTIGAGVTFPAGKEATNRRCELAGGRRYITRDEAEIGKAFACIAQVGIGGGERTAEAVVQALTPELNGAGGCNEGFLRDDALLVVTIINDGYDEASAGTVDSWIAALRAAKHEDDDAFAVLVLTTDVDVDYGQLCLPDQFNPNKNPLRSLVENVDHGKIGSICEKQYGEFFSSTISELVALCDGLVIPQ</sequence>
<proteinExistence type="predicted"/>
<dbReference type="EMBL" id="JAIRAU010000008">
    <property type="protein sequence ID" value="MBZ5709634.1"/>
    <property type="molecule type" value="Genomic_DNA"/>
</dbReference>
<feature type="region of interest" description="Disordered" evidence="1">
    <location>
        <begin position="26"/>
        <end position="81"/>
    </location>
</feature>
<protein>
    <recommendedName>
        <fullName evidence="4">VWFA domain-containing protein</fullName>
    </recommendedName>
</protein>
<keyword evidence="3" id="KW-1185">Reference proteome</keyword>
<accession>A0ABS7TN35</accession>
<comment type="caution">
    <text evidence="2">The sequence shown here is derived from an EMBL/GenBank/DDBJ whole genome shotgun (WGS) entry which is preliminary data.</text>
</comment>
<reference evidence="2" key="1">
    <citation type="submission" date="2021-08" db="EMBL/GenBank/DDBJ databases">
        <authorList>
            <person name="Stevens D.C."/>
        </authorList>
    </citation>
    <scope>NUCLEOTIDE SEQUENCE</scope>
    <source>
        <strain evidence="2">DSM 53165</strain>
    </source>
</reference>
<name>A0ABS7TN35_9BACT</name>
<feature type="compositionally biased region" description="Low complexity" evidence="1">
    <location>
        <begin position="30"/>
        <end position="71"/>
    </location>
</feature>
<evidence type="ECO:0008006" key="4">
    <source>
        <dbReference type="Google" id="ProtNLM"/>
    </source>
</evidence>
<evidence type="ECO:0000256" key="1">
    <source>
        <dbReference type="SAM" id="MobiDB-lite"/>
    </source>
</evidence>
<dbReference type="RefSeq" id="WP_224191409.1">
    <property type="nucleotide sequence ID" value="NZ_JAIRAU010000008.1"/>
</dbReference>
<organism evidence="2 3">
    <name type="scientific">Nannocystis pusilla</name>
    <dbReference type="NCBI Taxonomy" id="889268"/>
    <lineage>
        <taxon>Bacteria</taxon>
        <taxon>Pseudomonadati</taxon>
        <taxon>Myxococcota</taxon>
        <taxon>Polyangia</taxon>
        <taxon>Nannocystales</taxon>
        <taxon>Nannocystaceae</taxon>
        <taxon>Nannocystis</taxon>
    </lineage>
</organism>
<dbReference type="PROSITE" id="PS51257">
    <property type="entry name" value="PROKAR_LIPOPROTEIN"/>
    <property type="match status" value="1"/>
</dbReference>
<evidence type="ECO:0000313" key="3">
    <source>
        <dbReference type="Proteomes" id="UP001139031"/>
    </source>
</evidence>
<dbReference type="Proteomes" id="UP001139031">
    <property type="component" value="Unassembled WGS sequence"/>
</dbReference>